<evidence type="ECO:0000256" key="1">
    <source>
        <dbReference type="SAM" id="Phobius"/>
    </source>
</evidence>
<proteinExistence type="predicted"/>
<keyword evidence="1" id="KW-0472">Membrane</keyword>
<sequence length="120" mass="12504">MSILAAFAGGASSTRHTLLLLLSSQFSLGDTGVLRRRGISRTVCLAVAIWMTAYLVIITMSILPECGLGMCPSDPLATGGVSRFIGLLCLLVIVLGSFAGGYALNRRLSNRDDADTAPGS</sequence>
<dbReference type="AlphaFoldDB" id="A0A6J7L1K8"/>
<keyword evidence="1" id="KW-1133">Transmembrane helix</keyword>
<evidence type="ECO:0000313" key="2">
    <source>
        <dbReference type="EMBL" id="CAB4960883.1"/>
    </source>
</evidence>
<feature type="transmembrane region" description="Helical" evidence="1">
    <location>
        <begin position="84"/>
        <end position="104"/>
    </location>
</feature>
<accession>A0A6J7L1K8</accession>
<keyword evidence="1" id="KW-0812">Transmembrane</keyword>
<protein>
    <submittedName>
        <fullName evidence="2">Unannotated protein</fullName>
    </submittedName>
</protein>
<feature type="transmembrane region" description="Helical" evidence="1">
    <location>
        <begin position="43"/>
        <end position="64"/>
    </location>
</feature>
<reference evidence="2" key="1">
    <citation type="submission" date="2020-05" db="EMBL/GenBank/DDBJ databases">
        <authorList>
            <person name="Chiriac C."/>
            <person name="Salcher M."/>
            <person name="Ghai R."/>
            <person name="Kavagutti S V."/>
        </authorList>
    </citation>
    <scope>NUCLEOTIDE SEQUENCE</scope>
</reference>
<name>A0A6J7L1K8_9ZZZZ</name>
<dbReference type="EMBL" id="CAFBNE010000077">
    <property type="protein sequence ID" value="CAB4960883.1"/>
    <property type="molecule type" value="Genomic_DNA"/>
</dbReference>
<gene>
    <name evidence="2" type="ORF">UFOPK3772_02195</name>
</gene>
<organism evidence="2">
    <name type="scientific">freshwater metagenome</name>
    <dbReference type="NCBI Taxonomy" id="449393"/>
    <lineage>
        <taxon>unclassified sequences</taxon>
        <taxon>metagenomes</taxon>
        <taxon>ecological metagenomes</taxon>
    </lineage>
</organism>